<name>A0ABR2AR04_9ROSI</name>
<feature type="domain" description="RNase H type-1" evidence="1">
    <location>
        <begin position="3"/>
        <end position="68"/>
    </location>
</feature>
<evidence type="ECO:0000259" key="1">
    <source>
        <dbReference type="Pfam" id="PF13456"/>
    </source>
</evidence>
<protein>
    <recommendedName>
        <fullName evidence="1">RNase H type-1 domain-containing protein</fullName>
    </recommendedName>
</protein>
<dbReference type="InterPro" id="IPR002156">
    <property type="entry name" value="RNaseH_domain"/>
</dbReference>
<dbReference type="EMBL" id="JBBPBM010000373">
    <property type="protein sequence ID" value="KAK8496321.1"/>
    <property type="molecule type" value="Genomic_DNA"/>
</dbReference>
<dbReference type="Pfam" id="PF13456">
    <property type="entry name" value="RVT_3"/>
    <property type="match status" value="1"/>
</dbReference>
<accession>A0ABR2AR04</accession>
<dbReference type="Proteomes" id="UP001472677">
    <property type="component" value="Unassembled WGS sequence"/>
</dbReference>
<dbReference type="CDD" id="cd06222">
    <property type="entry name" value="RNase_H_like"/>
    <property type="match status" value="1"/>
</dbReference>
<dbReference type="PANTHER" id="PTHR34023:SF4">
    <property type="entry name" value="RNASE H TYPE-1 DOMAIN-CONTAINING PROTEIN"/>
    <property type="match status" value="1"/>
</dbReference>
<keyword evidence="3" id="KW-1185">Reference proteome</keyword>
<proteinExistence type="predicted"/>
<evidence type="ECO:0000313" key="3">
    <source>
        <dbReference type="Proteomes" id="UP001472677"/>
    </source>
</evidence>
<sequence>MSAWSIGFKRLIIEVDSLEAVNLIRCYKGDEAAFSLVLHIAAILNPPWRVGIKHVLREGNKFANSMTKIASFDDIICHHLLSPSRAVRRQFEEDFDNMSYDVN</sequence>
<gene>
    <name evidence="2" type="ORF">V6N12_019880</name>
</gene>
<reference evidence="2 3" key="1">
    <citation type="journal article" date="2024" name="G3 (Bethesda)">
        <title>Genome assembly of Hibiscus sabdariffa L. provides insights into metabolisms of medicinal natural products.</title>
        <authorList>
            <person name="Kim T."/>
        </authorList>
    </citation>
    <scope>NUCLEOTIDE SEQUENCE [LARGE SCALE GENOMIC DNA]</scope>
    <source>
        <strain evidence="2">TK-2024</strain>
        <tissue evidence="2">Old leaves</tissue>
    </source>
</reference>
<dbReference type="PANTHER" id="PTHR34023">
    <property type="entry name" value="RNASE H DOMAIN-CONTAINING PROTEIN"/>
    <property type="match status" value="1"/>
</dbReference>
<organism evidence="2 3">
    <name type="scientific">Hibiscus sabdariffa</name>
    <name type="common">roselle</name>
    <dbReference type="NCBI Taxonomy" id="183260"/>
    <lineage>
        <taxon>Eukaryota</taxon>
        <taxon>Viridiplantae</taxon>
        <taxon>Streptophyta</taxon>
        <taxon>Embryophyta</taxon>
        <taxon>Tracheophyta</taxon>
        <taxon>Spermatophyta</taxon>
        <taxon>Magnoliopsida</taxon>
        <taxon>eudicotyledons</taxon>
        <taxon>Gunneridae</taxon>
        <taxon>Pentapetalae</taxon>
        <taxon>rosids</taxon>
        <taxon>malvids</taxon>
        <taxon>Malvales</taxon>
        <taxon>Malvaceae</taxon>
        <taxon>Malvoideae</taxon>
        <taxon>Hibiscus</taxon>
    </lineage>
</organism>
<comment type="caution">
    <text evidence="2">The sequence shown here is derived from an EMBL/GenBank/DDBJ whole genome shotgun (WGS) entry which is preliminary data.</text>
</comment>
<dbReference type="InterPro" id="IPR044730">
    <property type="entry name" value="RNase_H-like_dom_plant"/>
</dbReference>
<evidence type="ECO:0000313" key="2">
    <source>
        <dbReference type="EMBL" id="KAK8496321.1"/>
    </source>
</evidence>